<keyword evidence="2" id="KW-1185">Reference proteome</keyword>
<evidence type="ECO:0000313" key="1">
    <source>
        <dbReference type="EMBL" id="ASI98142.1"/>
    </source>
</evidence>
<dbReference type="InterPro" id="IPR051797">
    <property type="entry name" value="TrmB-like"/>
</dbReference>
<evidence type="ECO:0008006" key="3">
    <source>
        <dbReference type="Google" id="ProtNLM"/>
    </source>
</evidence>
<evidence type="ECO:0000313" key="2">
    <source>
        <dbReference type="Proteomes" id="UP000197156"/>
    </source>
</evidence>
<sequence length="238" mass="27850">MKVYKCFSSYHLKDSPHHPLPITKELHKKGFIDISEGTPAYFRAVEPEKVIASLRDKYLRSAEEVIIKLKSYQKGQRENWSPVWYLQGEWNIRGKVRDLVENSEKEFITAFVDAKMALKFKKAFETAKHKGLDVKIILLEKNKRYLNALSRFGEVIPVSLEDILYREEEDFQKIFTEALFSSEAPSRVKGVFVRDGKESIMVYEEDGIIKGLIVRIPFIPLFQRMVILYLIEKSREKN</sequence>
<dbReference type="PANTHER" id="PTHR34293:SF1">
    <property type="entry name" value="HTH-TYPE TRANSCRIPTIONAL REGULATOR TRMBL2"/>
    <property type="match status" value="1"/>
</dbReference>
<dbReference type="PANTHER" id="PTHR34293">
    <property type="entry name" value="HTH-TYPE TRANSCRIPTIONAL REGULATOR TRMBL2"/>
    <property type="match status" value="1"/>
</dbReference>
<dbReference type="AlphaFoldDB" id="A0A218NZP5"/>
<protein>
    <recommendedName>
        <fullName evidence="3">Transcription regulator TrmB C-terminal domain-containing protein</fullName>
    </recommendedName>
</protein>
<organism evidence="1 2">
    <name type="scientific">Thermococcus celer Vu 13 = JCM 8558</name>
    <dbReference type="NCBI Taxonomy" id="1293037"/>
    <lineage>
        <taxon>Archaea</taxon>
        <taxon>Methanobacteriati</taxon>
        <taxon>Methanobacteriota</taxon>
        <taxon>Thermococci</taxon>
        <taxon>Thermococcales</taxon>
        <taxon>Thermococcaceae</taxon>
        <taxon>Thermococcus</taxon>
    </lineage>
</organism>
<dbReference type="KEGG" id="tce:A3L02_00440"/>
<dbReference type="Proteomes" id="UP000197156">
    <property type="component" value="Chromosome"/>
</dbReference>
<gene>
    <name evidence="1" type="ORF">A3L02_00440</name>
</gene>
<proteinExistence type="predicted"/>
<dbReference type="RefSeq" id="WP_088862118.1">
    <property type="nucleotide sequence ID" value="NZ_CP014854.1"/>
</dbReference>
<accession>A0A218NZP5</accession>
<dbReference type="GeneID" id="33323172"/>
<reference evidence="1 2" key="1">
    <citation type="submission" date="2016-03" db="EMBL/GenBank/DDBJ databases">
        <title>Complete genome sequence of Thermococcus celer.</title>
        <authorList>
            <person name="Oger P.M."/>
        </authorList>
    </citation>
    <scope>NUCLEOTIDE SEQUENCE [LARGE SCALE GENOMIC DNA]</scope>
    <source>
        <strain evidence="1 2">Vu 13</strain>
    </source>
</reference>
<dbReference type="EMBL" id="CP014854">
    <property type="protein sequence ID" value="ASI98142.1"/>
    <property type="molecule type" value="Genomic_DNA"/>
</dbReference>
<dbReference type="OrthoDB" id="30795at2157"/>
<name>A0A218NZP5_THECE</name>